<feature type="region of interest" description="Disordered" evidence="1">
    <location>
        <begin position="1"/>
        <end position="95"/>
    </location>
</feature>
<gene>
    <name evidence="3" type="ORF">NLJ89_g8132</name>
</gene>
<dbReference type="AlphaFoldDB" id="A0A9W8JV06"/>
<evidence type="ECO:0000256" key="1">
    <source>
        <dbReference type="SAM" id="MobiDB-lite"/>
    </source>
</evidence>
<evidence type="ECO:0000313" key="3">
    <source>
        <dbReference type="EMBL" id="KAJ3504073.1"/>
    </source>
</evidence>
<sequence length="923" mass="103096">MNALTLPEPPRRAVPFRLPTPPPRVPPKLKLPATPPKTRTNGLARLSPQKRPRSNYPVGPYHLNQARKAARRTAQKYDSHSTTTQDDESLDDAPQDGDLQYEVYLEHALAGAAGWFRLEREVYVVQGWDNRRKETKAYWYHLHSSNVGDQEVLVCFCPTFTAHDKCVHIKYFKEFGSYQFPESTSQKRERHRSVVLFLWDVNEARSLQVFSVISDDRKESVKARAIVSHVGDVANGGDWTCSKDGKGECSHKRRAKKYLQDLEGEEGGHGVDEDGEGEEVSGFIAALPRGIPAISHRPVLVPIWASLDTDASLYPRPTALKTPPTLIILGSHARCSCGASVLAVSEKVTASCTIYTIQEAFTCQVELQPCPNRCSGSRTRYVGPDGAEIGLFNYNNQMLFSHDLLDDYTLAYTSSESPFSSWVGVVQQRYARFSPGIPFVGEEIFRSAWFAYANLLDFGGDMKCPVCGPEPSTVIFDGITLGFGRKHLTSSLKPPTTTDCHSAARASKYVKGQTALGDKSLRKLVRLVVIGRSLILSQSDLGNGESALSMESDESQLSDADLNPGSAPSRAKILKNLMERIEAIPSVIEGLDMVDSSLGELFRLYCGSRRLESGQAPPKEILSLFQEIAAEESILQMIPNPCLIGLKKFNTRPTQEDLVHLKSIPSIYYALRYEWWNQGCFSTALLSVCGWLARRADDVLTQLIQHKAPGLDGAPRDDYDWRQTGSLYGMPQIRSRPTYPNLKHDQNLEKSGQRGAKCSKHFTEYGKKRLTGGVMICWCSHSIAYGFHCIPKAEGRNDVFSALYTHWRQAPEWVIYDFACAAAPYSMTREPDFFKNTRHGIDDCHSQGHTKCSAACFVKSYADLDPRLAKVNTSAAECGNSGLGRIRKSVSYMRQDQAIVYIRVFVAVWNRLKIRRIQDGKHR</sequence>
<comment type="caution">
    <text evidence="3">The sequence shown here is derived from an EMBL/GenBank/DDBJ whole genome shotgun (WGS) entry which is preliminary data.</text>
</comment>
<dbReference type="PANTHER" id="PTHR34305">
    <property type="entry name" value="EXPRESSED PROTEIN"/>
    <property type="match status" value="1"/>
</dbReference>
<evidence type="ECO:0000259" key="2">
    <source>
        <dbReference type="Pfam" id="PF18717"/>
    </source>
</evidence>
<reference evidence="3" key="1">
    <citation type="submission" date="2022-07" db="EMBL/GenBank/DDBJ databases">
        <title>Genome Sequence of Agrocybe chaxingu.</title>
        <authorList>
            <person name="Buettner E."/>
        </authorList>
    </citation>
    <scope>NUCLEOTIDE SEQUENCE</scope>
    <source>
        <strain evidence="3">MP-N11</strain>
    </source>
</reference>
<dbReference type="EMBL" id="JANKHO010001057">
    <property type="protein sequence ID" value="KAJ3504073.1"/>
    <property type="molecule type" value="Genomic_DNA"/>
</dbReference>
<proteinExistence type="predicted"/>
<dbReference type="Pfam" id="PF18717">
    <property type="entry name" value="CxC4"/>
    <property type="match status" value="1"/>
</dbReference>
<evidence type="ECO:0000313" key="4">
    <source>
        <dbReference type="Proteomes" id="UP001148786"/>
    </source>
</evidence>
<feature type="region of interest" description="Disordered" evidence="1">
    <location>
        <begin position="546"/>
        <end position="565"/>
    </location>
</feature>
<protein>
    <recommendedName>
        <fullName evidence="2">HMG domain-containing protein</fullName>
    </recommendedName>
</protein>
<dbReference type="InterPro" id="IPR040648">
    <property type="entry name" value="HMGXB3_CxC4"/>
</dbReference>
<feature type="domain" description="HMG" evidence="2">
    <location>
        <begin position="324"/>
        <end position="452"/>
    </location>
</feature>
<keyword evidence="4" id="KW-1185">Reference proteome</keyword>
<name>A0A9W8JV06_9AGAR</name>
<accession>A0A9W8JV06</accession>
<dbReference type="PANTHER" id="PTHR34305:SF1">
    <property type="entry name" value="SWIM-TYPE DOMAIN-CONTAINING PROTEIN"/>
    <property type="match status" value="1"/>
</dbReference>
<dbReference type="Proteomes" id="UP001148786">
    <property type="component" value="Unassembled WGS sequence"/>
</dbReference>
<dbReference type="OrthoDB" id="5598737at2759"/>
<feature type="compositionally biased region" description="Low complexity" evidence="1">
    <location>
        <begin position="28"/>
        <end position="38"/>
    </location>
</feature>
<organism evidence="3 4">
    <name type="scientific">Agrocybe chaxingu</name>
    <dbReference type="NCBI Taxonomy" id="84603"/>
    <lineage>
        <taxon>Eukaryota</taxon>
        <taxon>Fungi</taxon>
        <taxon>Dikarya</taxon>
        <taxon>Basidiomycota</taxon>
        <taxon>Agaricomycotina</taxon>
        <taxon>Agaricomycetes</taxon>
        <taxon>Agaricomycetidae</taxon>
        <taxon>Agaricales</taxon>
        <taxon>Agaricineae</taxon>
        <taxon>Strophariaceae</taxon>
        <taxon>Agrocybe</taxon>
    </lineage>
</organism>
<feature type="compositionally biased region" description="Acidic residues" evidence="1">
    <location>
        <begin position="85"/>
        <end position="95"/>
    </location>
</feature>